<dbReference type="EMBL" id="NIDF01000272">
    <property type="protein sequence ID" value="TYJ51325.1"/>
    <property type="molecule type" value="Genomic_DNA"/>
</dbReference>
<dbReference type="AlphaFoldDB" id="A0A5D3AIG2"/>
<keyword evidence="4" id="KW-1185">Reference proteome</keyword>
<organism evidence="3 4">
    <name type="scientific">Cryptococcus floricola</name>
    <dbReference type="NCBI Taxonomy" id="2591691"/>
    <lineage>
        <taxon>Eukaryota</taxon>
        <taxon>Fungi</taxon>
        <taxon>Dikarya</taxon>
        <taxon>Basidiomycota</taxon>
        <taxon>Agaricomycotina</taxon>
        <taxon>Tremellomycetes</taxon>
        <taxon>Tremellales</taxon>
        <taxon>Cryptococcaceae</taxon>
        <taxon>Cryptococcus</taxon>
    </lineage>
</organism>
<dbReference type="Proteomes" id="UP000322245">
    <property type="component" value="Unassembled WGS sequence"/>
</dbReference>
<evidence type="ECO:0000256" key="2">
    <source>
        <dbReference type="SAM" id="Phobius"/>
    </source>
</evidence>
<feature type="transmembrane region" description="Helical" evidence="2">
    <location>
        <begin position="81"/>
        <end position="98"/>
    </location>
</feature>
<keyword evidence="2" id="KW-0472">Membrane</keyword>
<gene>
    <name evidence="3" type="ORF">B9479_008111</name>
</gene>
<reference evidence="3 4" key="1">
    <citation type="submission" date="2017-05" db="EMBL/GenBank/DDBJ databases">
        <title>The Genome Sequence of Tsuchiyaea wingfieldii DSM 27421.</title>
        <authorList>
            <person name="Cuomo C."/>
            <person name="Passer A."/>
            <person name="Billmyre B."/>
            <person name="Heitman J."/>
        </authorList>
    </citation>
    <scope>NUCLEOTIDE SEQUENCE [LARGE SCALE GENOMIC DNA]</scope>
    <source>
        <strain evidence="3 4">DSM 27421</strain>
    </source>
</reference>
<evidence type="ECO:0000256" key="1">
    <source>
        <dbReference type="SAM" id="MobiDB-lite"/>
    </source>
</evidence>
<sequence length="137" mass="15190">MCAQQYQPLPLPHHLQLQPLQPPQPQPLPQQQQPPQAPTRWQRWSLRLGNAIICALSLSTACLAVGFWRIFRHPTVAGGRLYLYAGTAFWILGALLLFPDLIAAWNRVPGAESTERRRSGLFMAALFLGIADAVAGI</sequence>
<feature type="region of interest" description="Disordered" evidence="1">
    <location>
        <begin position="20"/>
        <end position="40"/>
    </location>
</feature>
<feature type="transmembrane region" description="Helical" evidence="2">
    <location>
        <begin position="119"/>
        <end position="136"/>
    </location>
</feature>
<keyword evidence="2" id="KW-0812">Transmembrane</keyword>
<name>A0A5D3AIG2_9TREE</name>
<accession>A0A5D3AIG2</accession>
<evidence type="ECO:0000313" key="4">
    <source>
        <dbReference type="Proteomes" id="UP000322245"/>
    </source>
</evidence>
<evidence type="ECO:0000313" key="3">
    <source>
        <dbReference type="EMBL" id="TYJ51325.1"/>
    </source>
</evidence>
<keyword evidence="2" id="KW-1133">Transmembrane helix</keyword>
<feature type="transmembrane region" description="Helical" evidence="2">
    <location>
        <begin position="48"/>
        <end position="69"/>
    </location>
</feature>
<proteinExistence type="predicted"/>
<comment type="caution">
    <text evidence="3">The sequence shown here is derived from an EMBL/GenBank/DDBJ whole genome shotgun (WGS) entry which is preliminary data.</text>
</comment>
<protein>
    <submittedName>
        <fullName evidence="3">Uncharacterized protein</fullName>
    </submittedName>
</protein>